<comment type="caution">
    <text evidence="1">The sequence shown here is derived from an EMBL/GenBank/DDBJ whole genome shotgun (WGS) entry which is preliminary data.</text>
</comment>
<evidence type="ECO:0000313" key="2">
    <source>
        <dbReference type="Proteomes" id="UP000055048"/>
    </source>
</evidence>
<accession>A0A0V0T522</accession>
<evidence type="ECO:0000313" key="1">
    <source>
        <dbReference type="EMBL" id="KRX34056.1"/>
    </source>
</evidence>
<dbReference type="EMBL" id="JYDJ01000643">
    <property type="protein sequence ID" value="KRX34056.1"/>
    <property type="molecule type" value="Genomic_DNA"/>
</dbReference>
<organism evidence="1 2">
    <name type="scientific">Trichinella murrelli</name>
    <dbReference type="NCBI Taxonomy" id="144512"/>
    <lineage>
        <taxon>Eukaryota</taxon>
        <taxon>Metazoa</taxon>
        <taxon>Ecdysozoa</taxon>
        <taxon>Nematoda</taxon>
        <taxon>Enoplea</taxon>
        <taxon>Dorylaimia</taxon>
        <taxon>Trichinellida</taxon>
        <taxon>Trichinellidae</taxon>
        <taxon>Trichinella</taxon>
    </lineage>
</organism>
<dbReference type="Proteomes" id="UP000055048">
    <property type="component" value="Unassembled WGS sequence"/>
</dbReference>
<keyword evidence="2" id="KW-1185">Reference proteome</keyword>
<proteinExistence type="predicted"/>
<dbReference type="AlphaFoldDB" id="A0A0V0T522"/>
<sequence>MNEAGCFAQHNPSVDQADESLQPPWATMAVAALAACPWRNPWDALILTWCEEPIELAGSPPAPECG</sequence>
<protein>
    <submittedName>
        <fullName evidence="1">Uncharacterized protein</fullName>
    </submittedName>
</protein>
<name>A0A0V0T522_9BILA</name>
<reference evidence="1 2" key="1">
    <citation type="submission" date="2015-01" db="EMBL/GenBank/DDBJ databases">
        <title>Evolution of Trichinella species and genotypes.</title>
        <authorList>
            <person name="Korhonen P.K."/>
            <person name="Edoardo P."/>
            <person name="Giuseppe L.R."/>
            <person name="Gasser R.B."/>
        </authorList>
    </citation>
    <scope>NUCLEOTIDE SEQUENCE [LARGE SCALE GENOMIC DNA]</scope>
    <source>
        <strain evidence="1">ISS417</strain>
    </source>
</reference>
<gene>
    <name evidence="1" type="ORF">T05_12692</name>
</gene>